<dbReference type="InterPro" id="IPR001279">
    <property type="entry name" value="Metallo-B-lactamas"/>
</dbReference>
<dbReference type="GO" id="GO:0017001">
    <property type="term" value="P:antibiotic catabolic process"/>
    <property type="evidence" value="ECO:0007669"/>
    <property type="project" value="UniProtKB-ARBA"/>
</dbReference>
<evidence type="ECO:0000313" key="4">
    <source>
        <dbReference type="Proteomes" id="UP000215196"/>
    </source>
</evidence>
<dbReference type="Gene3D" id="3.60.15.10">
    <property type="entry name" value="Ribonuclease Z/Hydroxyacylglutathione hydrolase-like"/>
    <property type="match status" value="1"/>
</dbReference>
<dbReference type="AlphaFoldDB" id="A0A239XBE7"/>
<keyword evidence="3" id="KW-0378">Hydrolase</keyword>
<evidence type="ECO:0000313" key="3">
    <source>
        <dbReference type="EMBL" id="SNV43939.1"/>
    </source>
</evidence>
<comment type="similarity">
    <text evidence="1">Belongs to the metallo-beta-lactamase superfamily. Class-B beta-lactamase family.</text>
</comment>
<dbReference type="EMBL" id="LT906465">
    <property type="protein sequence ID" value="SNV43939.1"/>
    <property type="molecule type" value="Genomic_DNA"/>
</dbReference>
<dbReference type="SMART" id="SM00849">
    <property type="entry name" value="Lactamase_B"/>
    <property type="match status" value="1"/>
</dbReference>
<keyword evidence="4" id="KW-1185">Reference proteome</keyword>
<dbReference type="GO" id="GO:0016787">
    <property type="term" value="F:hydrolase activity"/>
    <property type="evidence" value="ECO:0007669"/>
    <property type="project" value="UniProtKB-KW"/>
</dbReference>
<organism evidence="3 4">
    <name type="scientific">Chryseobacterium taklimakanense</name>
    <dbReference type="NCBI Taxonomy" id="536441"/>
    <lineage>
        <taxon>Bacteria</taxon>
        <taxon>Pseudomonadati</taxon>
        <taxon>Bacteroidota</taxon>
        <taxon>Flavobacteriia</taxon>
        <taxon>Flavobacteriales</taxon>
        <taxon>Weeksellaceae</taxon>
        <taxon>Chryseobacterium group</taxon>
        <taxon>Chryseobacterium</taxon>
    </lineage>
</organism>
<dbReference type="PANTHER" id="PTHR42951:SF4">
    <property type="entry name" value="ACYL-COENZYME A THIOESTERASE MBLAC2"/>
    <property type="match status" value="1"/>
</dbReference>
<evidence type="ECO:0000259" key="2">
    <source>
        <dbReference type="SMART" id="SM00849"/>
    </source>
</evidence>
<dbReference type="Proteomes" id="UP000215196">
    <property type="component" value="Chromosome 1"/>
</dbReference>
<protein>
    <submittedName>
        <fullName evidence="3">Hydroxyacylglutathione hydrolase</fullName>
    </submittedName>
</protein>
<dbReference type="RefSeq" id="WP_095071660.1">
    <property type="nucleotide sequence ID" value="NZ_LT906465.1"/>
</dbReference>
<dbReference type="InterPro" id="IPR050855">
    <property type="entry name" value="NDM-1-like"/>
</dbReference>
<reference evidence="3 4" key="1">
    <citation type="submission" date="2017-06" db="EMBL/GenBank/DDBJ databases">
        <authorList>
            <consortium name="Pathogen Informatics"/>
        </authorList>
    </citation>
    <scope>NUCLEOTIDE SEQUENCE [LARGE SCALE GENOMIC DNA]</scope>
    <source>
        <strain evidence="3 4">NCTC13490</strain>
    </source>
</reference>
<dbReference type="InterPro" id="IPR036866">
    <property type="entry name" value="RibonucZ/Hydroxyglut_hydro"/>
</dbReference>
<name>A0A239XBE7_9FLAO</name>
<sequence>MNRKDFLFKTGMATFGLALAPNFMSCVSQRMLFPPMTLSGGDLKNVRGNISRYTNKGGTVGIFEIKDGFVIVDSQFPDSIQPVLDGISSKNKPVLYLANTHHHGDHTSGNISFKNLTKNVVAHTSVPELQRKAAEEKKNLDQQLYANILFENEYKFDLGNEKVTGIRLGAGHTFGDAVYYFEKDNVVHMGDLMFINMIPVYRTKDGANSYGWIKALDRAIAKFDDDTLFIFGHADKPENTVGTKENLREMKQFLEAANDFVKGKMLAGLSTEEILKTNQFIPGFAHRTSPERFSDFLNGIREALRHLNL</sequence>
<proteinExistence type="inferred from homology"/>
<feature type="domain" description="Metallo-beta-lactamase" evidence="2">
    <location>
        <begin position="57"/>
        <end position="233"/>
    </location>
</feature>
<dbReference type="PANTHER" id="PTHR42951">
    <property type="entry name" value="METALLO-BETA-LACTAMASE DOMAIN-CONTAINING"/>
    <property type="match status" value="1"/>
</dbReference>
<dbReference type="SUPFAM" id="SSF56281">
    <property type="entry name" value="Metallo-hydrolase/oxidoreductase"/>
    <property type="match status" value="1"/>
</dbReference>
<dbReference type="Pfam" id="PF00753">
    <property type="entry name" value="Lactamase_B"/>
    <property type="match status" value="1"/>
</dbReference>
<dbReference type="CDD" id="cd16282">
    <property type="entry name" value="metallo-hydrolase-like_MBL-fold"/>
    <property type="match status" value="1"/>
</dbReference>
<gene>
    <name evidence="3" type="ORF">SAMEA4412677_01338</name>
</gene>
<dbReference type="KEGG" id="ctak:4412677_01338"/>
<accession>A0A239XBE7</accession>
<evidence type="ECO:0000256" key="1">
    <source>
        <dbReference type="ARBA" id="ARBA00005250"/>
    </source>
</evidence>